<accession>A0A482X8V2</accession>
<feature type="compositionally biased region" description="Polar residues" evidence="1">
    <location>
        <begin position="224"/>
        <end position="235"/>
    </location>
</feature>
<dbReference type="InParanoid" id="A0A482X8V2"/>
<sequence length="235" mass="24392">METAEAKGLPAVTATPLKGSAEKSTSSPGLSGLARRIASAVGSSSPRSGSGRESPAAMEQPATQEPEDQTESLEKSVLEAGTEPETALRRKMLRHSPSLESFGEACAVMMRVVSDIRKLILQEKAKKRMTIQSVESFEGLVDTLEDEVEAVVAGAMTQAANSAAAGLMAEVVSSAVTKAVASALAGNGEEYTRVVRKVMPAKALDRGTSAPGPRAGASSSKGSQRNPTTQCVWCN</sequence>
<dbReference type="AlphaFoldDB" id="A0A482X8V2"/>
<feature type="region of interest" description="Disordered" evidence="1">
    <location>
        <begin position="1"/>
        <end position="86"/>
    </location>
</feature>
<evidence type="ECO:0000256" key="1">
    <source>
        <dbReference type="SAM" id="MobiDB-lite"/>
    </source>
</evidence>
<evidence type="ECO:0000313" key="3">
    <source>
        <dbReference type="Proteomes" id="UP000291343"/>
    </source>
</evidence>
<comment type="caution">
    <text evidence="2">The sequence shown here is derived from an EMBL/GenBank/DDBJ whole genome shotgun (WGS) entry which is preliminary data.</text>
</comment>
<gene>
    <name evidence="2" type="ORF">LSTR_LSTR015424</name>
</gene>
<protein>
    <submittedName>
        <fullName evidence="2">Uncharacterized protein</fullName>
    </submittedName>
</protein>
<proteinExistence type="predicted"/>
<evidence type="ECO:0000313" key="2">
    <source>
        <dbReference type="EMBL" id="RZF41741.1"/>
    </source>
</evidence>
<feature type="compositionally biased region" description="Low complexity" evidence="1">
    <location>
        <begin position="209"/>
        <end position="223"/>
    </location>
</feature>
<name>A0A482X8V2_LAOST</name>
<feature type="region of interest" description="Disordered" evidence="1">
    <location>
        <begin position="202"/>
        <end position="235"/>
    </location>
</feature>
<feature type="compositionally biased region" description="Low complexity" evidence="1">
    <location>
        <begin position="38"/>
        <end position="56"/>
    </location>
</feature>
<dbReference type="EMBL" id="QKKF02016332">
    <property type="protein sequence ID" value="RZF41741.1"/>
    <property type="molecule type" value="Genomic_DNA"/>
</dbReference>
<dbReference type="Proteomes" id="UP000291343">
    <property type="component" value="Unassembled WGS sequence"/>
</dbReference>
<organism evidence="2 3">
    <name type="scientific">Laodelphax striatellus</name>
    <name type="common">Small brown planthopper</name>
    <name type="synonym">Delphax striatella</name>
    <dbReference type="NCBI Taxonomy" id="195883"/>
    <lineage>
        <taxon>Eukaryota</taxon>
        <taxon>Metazoa</taxon>
        <taxon>Ecdysozoa</taxon>
        <taxon>Arthropoda</taxon>
        <taxon>Hexapoda</taxon>
        <taxon>Insecta</taxon>
        <taxon>Pterygota</taxon>
        <taxon>Neoptera</taxon>
        <taxon>Paraneoptera</taxon>
        <taxon>Hemiptera</taxon>
        <taxon>Auchenorrhyncha</taxon>
        <taxon>Fulgoroidea</taxon>
        <taxon>Delphacidae</taxon>
        <taxon>Criomorphinae</taxon>
        <taxon>Laodelphax</taxon>
    </lineage>
</organism>
<keyword evidence="3" id="KW-1185">Reference proteome</keyword>
<reference evidence="2 3" key="1">
    <citation type="journal article" date="2017" name="Gigascience">
        <title>Genome sequence of the small brown planthopper, Laodelphax striatellus.</title>
        <authorList>
            <person name="Zhu J."/>
            <person name="Jiang F."/>
            <person name="Wang X."/>
            <person name="Yang P."/>
            <person name="Bao Y."/>
            <person name="Zhao W."/>
            <person name="Wang W."/>
            <person name="Lu H."/>
            <person name="Wang Q."/>
            <person name="Cui N."/>
            <person name="Li J."/>
            <person name="Chen X."/>
            <person name="Luo L."/>
            <person name="Yu J."/>
            <person name="Kang L."/>
            <person name="Cui F."/>
        </authorList>
    </citation>
    <scope>NUCLEOTIDE SEQUENCE [LARGE SCALE GENOMIC DNA]</scope>
    <source>
        <strain evidence="2">Lst14</strain>
    </source>
</reference>